<dbReference type="PROSITE" id="PS01359">
    <property type="entry name" value="ZF_PHD_1"/>
    <property type="match status" value="1"/>
</dbReference>
<dbReference type="GO" id="GO:0070210">
    <property type="term" value="C:Rpd3L-Expanded complex"/>
    <property type="evidence" value="ECO:0007669"/>
    <property type="project" value="TreeGrafter"/>
</dbReference>
<evidence type="ECO:0000256" key="4">
    <source>
        <dbReference type="SAM" id="MobiDB-lite"/>
    </source>
</evidence>
<feature type="region of interest" description="Disordered" evidence="4">
    <location>
        <begin position="1"/>
        <end position="136"/>
    </location>
</feature>
<dbReference type="Gene3D" id="3.30.40.10">
    <property type="entry name" value="Zinc/RING finger domain, C3HC4 (zinc finger)"/>
    <property type="match status" value="1"/>
</dbReference>
<proteinExistence type="predicted"/>
<dbReference type="SUPFAM" id="SSF57903">
    <property type="entry name" value="FYVE/PHD zinc finger"/>
    <property type="match status" value="1"/>
</dbReference>
<keyword evidence="6" id="KW-0548">Nucleotidyltransferase</keyword>
<dbReference type="GO" id="GO:0061188">
    <property type="term" value="P:negative regulation of rDNA heterochromatin formation"/>
    <property type="evidence" value="ECO:0007669"/>
    <property type="project" value="TreeGrafter"/>
</dbReference>
<dbReference type="GO" id="GO:0033698">
    <property type="term" value="C:Rpd3L complex"/>
    <property type="evidence" value="ECO:0007669"/>
    <property type="project" value="TreeGrafter"/>
</dbReference>
<feature type="region of interest" description="Disordered" evidence="4">
    <location>
        <begin position="207"/>
        <end position="253"/>
    </location>
</feature>
<protein>
    <submittedName>
        <fullName evidence="6">Phosphatidate cytidylyltransferase (EC)</fullName>
        <ecNumber evidence="6">2.7.7.41</ecNumber>
    </submittedName>
</protein>
<dbReference type="EC" id="2.7.7.41" evidence="6"/>
<feature type="compositionally biased region" description="Basic and acidic residues" evidence="4">
    <location>
        <begin position="99"/>
        <end position="115"/>
    </location>
</feature>
<evidence type="ECO:0000256" key="2">
    <source>
        <dbReference type="ARBA" id="ARBA00022771"/>
    </source>
</evidence>
<dbReference type="InterPro" id="IPR011011">
    <property type="entry name" value="Znf_FYVE_PHD"/>
</dbReference>
<reference evidence="6" key="1">
    <citation type="submission" date="2019-10" db="EMBL/GenBank/DDBJ databases">
        <authorList>
            <person name="Nor Muhammad N."/>
        </authorList>
    </citation>
    <scope>NUCLEOTIDE SEQUENCE</scope>
</reference>
<feature type="compositionally biased region" description="Acidic residues" evidence="4">
    <location>
        <begin position="122"/>
        <end position="136"/>
    </location>
</feature>
<dbReference type="GO" id="GO:0008270">
    <property type="term" value="F:zinc ion binding"/>
    <property type="evidence" value="ECO:0007669"/>
    <property type="project" value="UniProtKB-KW"/>
</dbReference>
<dbReference type="PANTHER" id="PTHR47793:SF1">
    <property type="entry name" value="HISTONE DEACETYLASE COMPLEX SUBUNIT CTI6"/>
    <property type="match status" value="1"/>
</dbReference>
<organism evidence="6">
    <name type="scientific">Ganoderma boninense</name>
    <dbReference type="NCBI Taxonomy" id="34458"/>
    <lineage>
        <taxon>Eukaryota</taxon>
        <taxon>Fungi</taxon>
        <taxon>Dikarya</taxon>
        <taxon>Basidiomycota</taxon>
        <taxon>Agaricomycotina</taxon>
        <taxon>Agaricomycetes</taxon>
        <taxon>Polyporales</taxon>
        <taxon>Polyporaceae</taxon>
        <taxon>Ganoderma</taxon>
    </lineage>
</organism>
<dbReference type="GO" id="GO:0061186">
    <property type="term" value="P:negative regulation of silent mating-type cassette heterochromatin formation"/>
    <property type="evidence" value="ECO:0007669"/>
    <property type="project" value="TreeGrafter"/>
</dbReference>
<dbReference type="Pfam" id="PF20826">
    <property type="entry name" value="PHD_5"/>
    <property type="match status" value="1"/>
</dbReference>
<keyword evidence="3" id="KW-0862">Zinc</keyword>
<keyword evidence="6" id="KW-0808">Transferase</keyword>
<dbReference type="InterPro" id="IPR053051">
    <property type="entry name" value="HDAC_complex_subunit"/>
</dbReference>
<feature type="domain" description="Zinc finger PHD-type" evidence="5">
    <location>
        <begin position="141"/>
        <end position="191"/>
    </location>
</feature>
<dbReference type="AlphaFoldDB" id="A0A5K1K4I2"/>
<feature type="region of interest" description="Disordered" evidence="4">
    <location>
        <begin position="267"/>
        <end position="425"/>
    </location>
</feature>
<keyword evidence="1" id="KW-0479">Metal-binding</keyword>
<evidence type="ECO:0000313" key="6">
    <source>
        <dbReference type="EMBL" id="VWP00754.1"/>
    </source>
</evidence>
<feature type="compositionally biased region" description="Polar residues" evidence="4">
    <location>
        <begin position="388"/>
        <end position="404"/>
    </location>
</feature>
<dbReference type="PANTHER" id="PTHR47793">
    <property type="entry name" value="HISTONE DEACETYLASE COMPLEX SUBUNIT CTI6"/>
    <property type="match status" value="1"/>
</dbReference>
<keyword evidence="2" id="KW-0863">Zinc-finger</keyword>
<dbReference type="InterPro" id="IPR013083">
    <property type="entry name" value="Znf_RING/FYVE/PHD"/>
</dbReference>
<name>A0A5K1K4I2_9APHY</name>
<dbReference type="InterPro" id="IPR001965">
    <property type="entry name" value="Znf_PHD"/>
</dbReference>
<sequence length="623" mass="67599">MANVATMGPPPSPKEPRRSGRRPAPSSSKSPVGSPPSEANPGPPKNKDPSGRPSLNPSHSNGTGRNKRAKNEDLDEPLEELPKNGVTNGGSVRSKRKGKEKEKVPLVVEIPHDDNDGTLEPVADDGTEENGDDEEEGGITRCICQKYGEEDNEQGEFMVQCEICKAWQHGQCMHYAEADLVPNHYFCEECRPDLWAEVIKDWATKHARHSSSHSHPPSTPLAANPPRNSRSHSPAVHKATKRRNTMNSRDAAYDEEKFQSLIDLPKTEFDLPPRTPISAVSANGGLNGHADPEQETELPVNHKKKRKRADDDAASVKRTRSASVASDRPPASVLARDETPLSTAKGPAGPPPASTAARTTNARNKRGGGRKSQAQDLASVDGDDVVSAQPTRKANRAKANNSSEHATRRAQANAGGSGAAGNSTSRAYHHSHAYAVSQQPLFTSWNLPDYLAHLEAILPTDVPRPLEVRGSVLDSNSRESQERTTERGVKVKWPSKRMSVGDMNKRVRSLVEWVGREQAAAMERTRRKEALEKALQAHRRAVATSDGALMDIDASTADGATAPRENGLSTPNSAPLLAVDAVGSGEDPTMKMMEELMEELIRFQERFGPGAKVKERDRRGGTL</sequence>
<accession>A0A5K1K4I2</accession>
<feature type="compositionally biased region" description="Low complexity" evidence="4">
    <location>
        <begin position="22"/>
        <end position="37"/>
    </location>
</feature>
<dbReference type="SMART" id="SM00249">
    <property type="entry name" value="PHD"/>
    <property type="match status" value="1"/>
</dbReference>
<evidence type="ECO:0000259" key="5">
    <source>
        <dbReference type="SMART" id="SM00249"/>
    </source>
</evidence>
<evidence type="ECO:0000256" key="3">
    <source>
        <dbReference type="ARBA" id="ARBA00022833"/>
    </source>
</evidence>
<dbReference type="GO" id="GO:0004605">
    <property type="term" value="F:phosphatidate cytidylyltransferase activity"/>
    <property type="evidence" value="ECO:0007669"/>
    <property type="project" value="UniProtKB-EC"/>
</dbReference>
<dbReference type="InterPro" id="IPR019786">
    <property type="entry name" value="Zinc_finger_PHD-type_CS"/>
</dbReference>
<evidence type="ECO:0000256" key="1">
    <source>
        <dbReference type="ARBA" id="ARBA00022723"/>
    </source>
</evidence>
<dbReference type="EMBL" id="LR728779">
    <property type="protein sequence ID" value="VWP00754.1"/>
    <property type="molecule type" value="Genomic_DNA"/>
</dbReference>
<feature type="compositionally biased region" description="Polar residues" evidence="4">
    <location>
        <begin position="53"/>
        <end position="64"/>
    </location>
</feature>
<gene>
    <name evidence="6" type="primary">Q4WJ71</name>
</gene>